<dbReference type="InterPro" id="IPR013951">
    <property type="entry name" value="Rxt3"/>
</dbReference>
<reference evidence="2" key="1">
    <citation type="journal article" date="2022" name="Proc. Natl. Acad. Sci. U.S.A.">
        <title>Life cycle and functional genomics of the unicellular red alga Galdieria for elucidating algal and plant evolution and industrial use.</title>
        <authorList>
            <person name="Hirooka S."/>
            <person name="Itabashi T."/>
            <person name="Ichinose T.M."/>
            <person name="Onuma R."/>
            <person name="Fujiwara T."/>
            <person name="Yamashita S."/>
            <person name="Jong L.W."/>
            <person name="Tomita R."/>
            <person name="Iwane A.H."/>
            <person name="Miyagishima S.Y."/>
        </authorList>
    </citation>
    <scope>NUCLEOTIDE SEQUENCE</scope>
    <source>
        <strain evidence="2">NBRC 102759</strain>
    </source>
</reference>
<name>A0A9C7PYA2_9RHOD</name>
<dbReference type="Gene3D" id="2.170.130.20">
    <property type="entry name" value="LCCL-like domain"/>
    <property type="match status" value="1"/>
</dbReference>
<evidence type="ECO:0000256" key="1">
    <source>
        <dbReference type="SAM" id="MobiDB-lite"/>
    </source>
</evidence>
<dbReference type="InterPro" id="IPR036609">
    <property type="entry name" value="LCCL_sf"/>
</dbReference>
<reference evidence="2" key="2">
    <citation type="submission" date="2022-01" db="EMBL/GenBank/DDBJ databases">
        <authorList>
            <person name="Hirooka S."/>
            <person name="Miyagishima S.Y."/>
        </authorList>
    </citation>
    <scope>NUCLEOTIDE SEQUENCE</scope>
    <source>
        <strain evidence="2">NBRC 102759</strain>
    </source>
</reference>
<feature type="region of interest" description="Disordered" evidence="1">
    <location>
        <begin position="25"/>
        <end position="45"/>
    </location>
</feature>
<accession>A0A9C7PYA2</accession>
<comment type="caution">
    <text evidence="2">The sequence shown here is derived from an EMBL/GenBank/DDBJ whole genome shotgun (WGS) entry which is preliminary data.</text>
</comment>
<keyword evidence="3" id="KW-1185">Reference proteome</keyword>
<organism evidence="2 3">
    <name type="scientific">Galdieria partita</name>
    <dbReference type="NCBI Taxonomy" id="83374"/>
    <lineage>
        <taxon>Eukaryota</taxon>
        <taxon>Rhodophyta</taxon>
        <taxon>Bangiophyceae</taxon>
        <taxon>Galdieriales</taxon>
        <taxon>Galdieriaceae</taxon>
        <taxon>Galdieria</taxon>
    </lineage>
</organism>
<feature type="compositionally biased region" description="Polar residues" evidence="1">
    <location>
        <begin position="32"/>
        <end position="45"/>
    </location>
</feature>
<dbReference type="Pfam" id="PF08642">
    <property type="entry name" value="Rxt3"/>
    <property type="match status" value="1"/>
</dbReference>
<evidence type="ECO:0000313" key="3">
    <source>
        <dbReference type="Proteomes" id="UP001061958"/>
    </source>
</evidence>
<proteinExistence type="predicted"/>
<dbReference type="AlphaFoldDB" id="A0A9C7PYA2"/>
<evidence type="ECO:0000313" key="2">
    <source>
        <dbReference type="EMBL" id="GJQ12675.1"/>
    </source>
</evidence>
<protein>
    <submittedName>
        <fullName evidence="2">Uncharacterized protein</fullName>
    </submittedName>
</protein>
<dbReference type="OrthoDB" id="3596986at2759"/>
<dbReference type="Proteomes" id="UP001061958">
    <property type="component" value="Unassembled WGS sequence"/>
</dbReference>
<sequence length="492" mass="56582">MDDQVAGLSSNYDLVANPTTLVDFTSSKEEGQNPNEATQSSTSHLESFKAVPNEATQQVNASRNGVPEISFTSETMEPSVGVIGNSKIPSYSKNGPVSPIPMSTYQGPYVKLRFEERFEQEHTTNEQDKSEYQSYSKITKQDDLSDDWSEKALLSRSFYKLGDISIPRFWYEPGRCLPLDSLFSCDDRESILIEIRIAAEHLTLYNPSVKSRNIWGENLYTEDSDLVAAVMHSGYIFLGYTSPNTFVELAVLIQVTKYHSETYFPSIRRFCYQSREWKQESGYLYTILCVAVVLAGGTVLQLQSLPLSDFNFINLLRSQNTRDRVLELPHWPISFRSYSSEKLNIVTSEEIFCKYYTINLSNELCLCYSLSLFLDNDLDSQSWFSQRLKSEVVYLETYSERYELALNSHTPSFRFSLVTKPEKLDYQATFVLGVPLPLSHVTSIEENLQWNEILWGVTKVRIRNQLYHFQRVMFLPRTTPTLQEDRLMDTSK</sequence>
<gene>
    <name evidence="2" type="ORF">GpartN1_g4466.t1</name>
</gene>
<dbReference type="EMBL" id="BQMJ01000035">
    <property type="protein sequence ID" value="GJQ12675.1"/>
    <property type="molecule type" value="Genomic_DNA"/>
</dbReference>